<keyword evidence="3" id="KW-1185">Reference proteome</keyword>
<evidence type="ECO:0000313" key="3">
    <source>
        <dbReference type="Proteomes" id="UP000239504"/>
    </source>
</evidence>
<name>A0A2S7K0P0_9PROT</name>
<dbReference type="AlphaFoldDB" id="A0A2S7K0P0"/>
<dbReference type="OrthoDB" id="1263265at2"/>
<dbReference type="Gene3D" id="6.10.280.50">
    <property type="match status" value="1"/>
</dbReference>
<dbReference type="Proteomes" id="UP000239504">
    <property type="component" value="Unassembled WGS sequence"/>
</dbReference>
<dbReference type="EMBL" id="PJCH01000015">
    <property type="protein sequence ID" value="PQA86036.1"/>
    <property type="molecule type" value="Genomic_DNA"/>
</dbReference>
<dbReference type="RefSeq" id="WP_104831248.1">
    <property type="nucleotide sequence ID" value="NZ_PJCH01000015.1"/>
</dbReference>
<proteinExistence type="predicted"/>
<dbReference type="Pfam" id="PF04325">
    <property type="entry name" value="DUF465"/>
    <property type="match status" value="1"/>
</dbReference>
<keyword evidence="1" id="KW-0175">Coiled coil</keyword>
<accession>A0A2S7K0P0</accession>
<comment type="caution">
    <text evidence="2">The sequence shown here is derived from an EMBL/GenBank/DDBJ whole genome shotgun (WGS) entry which is preliminary data.</text>
</comment>
<reference evidence="2 3" key="1">
    <citation type="submission" date="2017-12" db="EMBL/GenBank/DDBJ databases">
        <authorList>
            <person name="Hurst M.R.H."/>
        </authorList>
    </citation>
    <scope>NUCLEOTIDE SEQUENCE [LARGE SCALE GENOMIC DNA]</scope>
    <source>
        <strain evidence="2 3">SY-3-19</strain>
    </source>
</reference>
<feature type="coiled-coil region" evidence="1">
    <location>
        <begin position="22"/>
        <end position="78"/>
    </location>
</feature>
<evidence type="ECO:0008006" key="4">
    <source>
        <dbReference type="Google" id="ProtNLM"/>
    </source>
</evidence>
<gene>
    <name evidence="2" type="ORF">CW354_16790</name>
</gene>
<evidence type="ECO:0000256" key="1">
    <source>
        <dbReference type="SAM" id="Coils"/>
    </source>
</evidence>
<dbReference type="InterPro" id="IPR007420">
    <property type="entry name" value="DUF465"/>
</dbReference>
<organism evidence="2 3">
    <name type="scientific">Hyphococcus luteus</name>
    <dbReference type="NCBI Taxonomy" id="2058213"/>
    <lineage>
        <taxon>Bacteria</taxon>
        <taxon>Pseudomonadati</taxon>
        <taxon>Pseudomonadota</taxon>
        <taxon>Alphaproteobacteria</taxon>
        <taxon>Parvularculales</taxon>
        <taxon>Parvularculaceae</taxon>
        <taxon>Hyphococcus</taxon>
    </lineage>
</organism>
<dbReference type="InterPro" id="IPR038444">
    <property type="entry name" value="DUF465_sf"/>
</dbReference>
<protein>
    <recommendedName>
        <fullName evidence="4">DUF465 domain-containing protein</fullName>
    </recommendedName>
</protein>
<evidence type="ECO:0000313" key="2">
    <source>
        <dbReference type="EMBL" id="PQA86036.1"/>
    </source>
</evidence>
<sequence length="80" mass="9402">MTHTPHELAEEFPEKADLIHKLKETDAHFAKLAEEYHELNREVHRLETRVEASSEEHEEELRKKRMALKDQIAAMLAKAD</sequence>